<dbReference type="AlphaFoldDB" id="A0A832I267"/>
<evidence type="ECO:0008006" key="4">
    <source>
        <dbReference type="Google" id="ProtNLM"/>
    </source>
</evidence>
<feature type="region of interest" description="Disordered" evidence="1">
    <location>
        <begin position="33"/>
        <end position="57"/>
    </location>
</feature>
<feature type="signal peptide" evidence="2">
    <location>
        <begin position="1"/>
        <end position="20"/>
    </location>
</feature>
<proteinExistence type="predicted"/>
<sequence>MRRAPVLIAALALVPSLAFAAGTVGGTHTEVMDGLNGFPPTSRLSENPHASPVGGCGVPGGPSDAAFESSAYHYFVASGSFTDTPLPAGGCMDVREFWVSWDASHVYLGVQGPNETYERGDLFIAIDTDDARGRVLTAPWGKAVDFCDWDPEFFVALENPQSAGGYAALLDKNGATLLDALSGLEWADGGYRSCDDGGMYYEFKLPRALLGLTATAPRTVNFAVYTTYEDAGFDAYDSAPGCGQGVQHEQIGDYPYDGDHCGANVDCVTGANDGSCGFPDSDDAYGTGNALGGRFPSSDNSGFERDTIGEFYSVTNFLFDPATPTARASWGLLKTIYR</sequence>
<protein>
    <recommendedName>
        <fullName evidence="4">Carbohydrate-binding domain-containing protein</fullName>
    </recommendedName>
</protein>
<gene>
    <name evidence="3" type="ORF">ENR23_02685</name>
</gene>
<evidence type="ECO:0000256" key="1">
    <source>
        <dbReference type="SAM" id="MobiDB-lite"/>
    </source>
</evidence>
<name>A0A832I267_UNCEI</name>
<evidence type="ECO:0000313" key="3">
    <source>
        <dbReference type="EMBL" id="HGZ42326.1"/>
    </source>
</evidence>
<dbReference type="EMBL" id="DSQF01000004">
    <property type="protein sequence ID" value="HGZ42326.1"/>
    <property type="molecule type" value="Genomic_DNA"/>
</dbReference>
<accession>A0A832I267</accession>
<organism evidence="3">
    <name type="scientific">Eiseniibacteriota bacterium</name>
    <dbReference type="NCBI Taxonomy" id="2212470"/>
    <lineage>
        <taxon>Bacteria</taxon>
        <taxon>Candidatus Eiseniibacteriota</taxon>
    </lineage>
</organism>
<reference evidence="3" key="1">
    <citation type="journal article" date="2020" name="mSystems">
        <title>Genome- and Community-Level Interaction Insights into Carbon Utilization and Element Cycling Functions of Hydrothermarchaeota in Hydrothermal Sediment.</title>
        <authorList>
            <person name="Zhou Z."/>
            <person name="Liu Y."/>
            <person name="Xu W."/>
            <person name="Pan J."/>
            <person name="Luo Z.H."/>
            <person name="Li M."/>
        </authorList>
    </citation>
    <scope>NUCLEOTIDE SEQUENCE [LARGE SCALE GENOMIC DNA]</scope>
    <source>
        <strain evidence="3">SpSt-381</strain>
    </source>
</reference>
<keyword evidence="2" id="KW-0732">Signal</keyword>
<evidence type="ECO:0000256" key="2">
    <source>
        <dbReference type="SAM" id="SignalP"/>
    </source>
</evidence>
<comment type="caution">
    <text evidence="3">The sequence shown here is derived from an EMBL/GenBank/DDBJ whole genome shotgun (WGS) entry which is preliminary data.</text>
</comment>
<feature type="chain" id="PRO_5032319370" description="Carbohydrate-binding domain-containing protein" evidence="2">
    <location>
        <begin position="21"/>
        <end position="338"/>
    </location>
</feature>